<evidence type="ECO:0000256" key="11">
    <source>
        <dbReference type="ARBA" id="ARBA00023235"/>
    </source>
</evidence>
<evidence type="ECO:0000256" key="3">
    <source>
        <dbReference type="ARBA" id="ARBA00005194"/>
    </source>
</evidence>
<evidence type="ECO:0000256" key="9">
    <source>
        <dbReference type="ARBA" id="ARBA00023098"/>
    </source>
</evidence>
<comment type="catalytic activity">
    <reaction evidence="1 13">
        <text>a (3R)-hydroxyacyl-[ACP] = a (2E)-enoyl-[ACP] + H2O</text>
        <dbReference type="Rhea" id="RHEA:13097"/>
        <dbReference type="Rhea" id="RHEA-COMP:9925"/>
        <dbReference type="Rhea" id="RHEA-COMP:9945"/>
        <dbReference type="ChEBI" id="CHEBI:15377"/>
        <dbReference type="ChEBI" id="CHEBI:78784"/>
        <dbReference type="ChEBI" id="CHEBI:78827"/>
        <dbReference type="EC" id="4.2.1.59"/>
    </reaction>
</comment>
<dbReference type="EC" id="4.2.1.59" evidence="13"/>
<dbReference type="NCBIfam" id="TIGR01749">
    <property type="entry name" value="fabA"/>
    <property type="match status" value="1"/>
</dbReference>
<comment type="function">
    <text evidence="13">Necessary for the introduction of cis unsaturation into fatty acids. Catalyzes the dehydration of (3R)-3-hydroxydecanoyl-ACP to E-(2)-decenoyl-ACP and then its isomerization to Z-(3)-decenoyl-ACP. Can catalyze the dehydratase reaction for beta-hydroxyacyl-ACPs with saturated chain lengths up to 16:0, being most active on intermediate chain length.</text>
</comment>
<dbReference type="Pfam" id="PF07977">
    <property type="entry name" value="FabA"/>
    <property type="match status" value="1"/>
</dbReference>
<keyword evidence="6 13" id="KW-0963">Cytoplasm</keyword>
<evidence type="ECO:0000313" key="15">
    <source>
        <dbReference type="EMBL" id="MBK1667668.1"/>
    </source>
</evidence>
<organism evidence="15 16">
    <name type="scientific">Rhodovibrio sodomensis</name>
    <dbReference type="NCBI Taxonomy" id="1088"/>
    <lineage>
        <taxon>Bacteria</taxon>
        <taxon>Pseudomonadati</taxon>
        <taxon>Pseudomonadota</taxon>
        <taxon>Alphaproteobacteria</taxon>
        <taxon>Rhodospirillales</taxon>
        <taxon>Rhodovibrionaceae</taxon>
        <taxon>Rhodovibrio</taxon>
    </lineage>
</organism>
<feature type="active site" evidence="13">
    <location>
        <position position="144"/>
    </location>
</feature>
<dbReference type="Gene3D" id="3.10.129.10">
    <property type="entry name" value="Hotdog Thioesterase"/>
    <property type="match status" value="1"/>
</dbReference>
<comment type="subcellular location">
    <subcellularLocation>
        <location evidence="2 13">Cytoplasm</location>
    </subcellularLocation>
</comment>
<accession>A0ABS1DDJ7</accession>
<dbReference type="PANTHER" id="PTHR30272">
    <property type="entry name" value="3-HYDROXYACYL-[ACYL-CARRIER-PROTEIN] DEHYDRATASE"/>
    <property type="match status" value="1"/>
</dbReference>
<dbReference type="InterPro" id="IPR010083">
    <property type="entry name" value="FabA"/>
</dbReference>
<dbReference type="InterPro" id="IPR013114">
    <property type="entry name" value="FabA_FabZ"/>
</dbReference>
<evidence type="ECO:0000256" key="1">
    <source>
        <dbReference type="ARBA" id="ARBA00001055"/>
    </source>
</evidence>
<proteinExistence type="inferred from homology"/>
<keyword evidence="7 13" id="KW-0444">Lipid biosynthesis</keyword>
<dbReference type="PANTHER" id="PTHR30272:SF8">
    <property type="entry name" value="3-HYDROXYDECANOYL-[ACYL-CARRIER-PROTEIN] DEHYDRATASE"/>
    <property type="match status" value="1"/>
</dbReference>
<reference evidence="15 16" key="1">
    <citation type="journal article" date="2020" name="Microorganisms">
        <title>Osmotic Adaptation and Compatible Solute Biosynthesis of Phototrophic Bacteria as Revealed from Genome Analyses.</title>
        <authorList>
            <person name="Imhoff J.F."/>
            <person name="Rahn T."/>
            <person name="Kunzel S."/>
            <person name="Keller A."/>
            <person name="Neulinger S.C."/>
        </authorList>
    </citation>
    <scope>NUCLEOTIDE SEQUENCE [LARGE SCALE GENOMIC DNA]</scope>
    <source>
        <strain evidence="15 16">DSM 9895</strain>
    </source>
</reference>
<evidence type="ECO:0000313" key="16">
    <source>
        <dbReference type="Proteomes" id="UP001296873"/>
    </source>
</evidence>
<keyword evidence="16" id="KW-1185">Reference proteome</keyword>
<dbReference type="NCBIfam" id="NF003509">
    <property type="entry name" value="PRK05174.1"/>
    <property type="match status" value="1"/>
</dbReference>
<evidence type="ECO:0000256" key="10">
    <source>
        <dbReference type="ARBA" id="ARBA00023160"/>
    </source>
</evidence>
<evidence type="ECO:0000256" key="2">
    <source>
        <dbReference type="ARBA" id="ARBA00004496"/>
    </source>
</evidence>
<evidence type="ECO:0000256" key="7">
    <source>
        <dbReference type="ARBA" id="ARBA00022516"/>
    </source>
</evidence>
<feature type="compositionally biased region" description="Basic and acidic residues" evidence="14">
    <location>
        <begin position="1"/>
        <end position="10"/>
    </location>
</feature>
<comment type="similarity">
    <text evidence="4 13">Belongs to the thioester dehydratase family. FabA subfamily.</text>
</comment>
<gene>
    <name evidence="13 15" type="primary">fabA</name>
    <name evidence="15" type="ORF">CKO28_06425</name>
</gene>
<feature type="compositionally biased region" description="Low complexity" evidence="14">
    <location>
        <begin position="24"/>
        <end position="36"/>
    </location>
</feature>
<comment type="catalytic activity">
    <reaction evidence="13">
        <text>(2E)-decenoyl-[ACP] = (3Z)-decenoyl-[ACP]</text>
        <dbReference type="Rhea" id="RHEA:23568"/>
        <dbReference type="Rhea" id="RHEA-COMP:9639"/>
        <dbReference type="Rhea" id="RHEA-COMP:9927"/>
        <dbReference type="ChEBI" id="CHEBI:78467"/>
        <dbReference type="ChEBI" id="CHEBI:78798"/>
        <dbReference type="EC" id="5.3.3.14"/>
    </reaction>
</comment>
<keyword evidence="9 13" id="KW-0443">Lipid metabolism</keyword>
<sequence>MGDRAHREPAAVRPARTLSPQPDPAATAPRAAASRVPARRRRGPRPAAPGGGALVTGHRGRDVQRQPPGADSYVNERKTSYGYEDLLSCGHGELFGPGNARLPLPPMLMFDRIDRISEDGGSHGKGEVVASLDVKPDLWFFGCHFESDPVMPGALGLDAMWQLVGFFLGWIGAPGRGRALGVGEVKMSDQVLPSARQVVYRLNLKRVIRRKLVLGIADGTMEVDGNTAYDAKDLRVGLFTQPETQAQGA</sequence>
<dbReference type="HAMAP" id="MF_00405">
    <property type="entry name" value="FabA"/>
    <property type="match status" value="1"/>
</dbReference>
<evidence type="ECO:0000256" key="4">
    <source>
        <dbReference type="ARBA" id="ARBA00006714"/>
    </source>
</evidence>
<evidence type="ECO:0000256" key="12">
    <source>
        <dbReference type="ARBA" id="ARBA00023239"/>
    </source>
</evidence>
<protein>
    <recommendedName>
        <fullName evidence="13">3-hydroxydecanoyl-[acyl-carrier-protein] dehydratase</fullName>
        <ecNumber evidence="13">4.2.1.59</ecNumber>
    </recommendedName>
    <alternativeName>
        <fullName evidence="13">3-hydroxyacyl-[acyl-carrier-protein] dehydratase FabA</fullName>
    </alternativeName>
    <alternativeName>
        <fullName evidence="13">Beta-hydroxydecanoyl thioester dehydrase</fullName>
    </alternativeName>
    <alternativeName>
        <fullName evidence="13">Trans-2-decenoyl-[acyl-carrier-protein] isomerase</fullName>
        <ecNumber evidence="13">5.3.3.14</ecNumber>
    </alternativeName>
</protein>
<evidence type="ECO:0000256" key="13">
    <source>
        <dbReference type="HAMAP-Rule" id="MF_00405"/>
    </source>
</evidence>
<dbReference type="InterPro" id="IPR029069">
    <property type="entry name" value="HotDog_dom_sf"/>
</dbReference>
<keyword evidence="10 13" id="KW-0275">Fatty acid biosynthesis</keyword>
<keyword evidence="11 13" id="KW-0413">Isomerase</keyword>
<comment type="pathway">
    <text evidence="3 13">Lipid metabolism; fatty acid biosynthesis.</text>
</comment>
<evidence type="ECO:0000256" key="8">
    <source>
        <dbReference type="ARBA" id="ARBA00022832"/>
    </source>
</evidence>
<evidence type="ECO:0000256" key="5">
    <source>
        <dbReference type="ARBA" id="ARBA00011738"/>
    </source>
</evidence>
<dbReference type="EC" id="5.3.3.14" evidence="13"/>
<evidence type="ECO:0000256" key="6">
    <source>
        <dbReference type="ARBA" id="ARBA00022490"/>
    </source>
</evidence>
<comment type="subunit">
    <text evidence="5 13">Homodimer.</text>
</comment>
<dbReference type="SUPFAM" id="SSF54637">
    <property type="entry name" value="Thioesterase/thiol ester dehydrase-isomerase"/>
    <property type="match status" value="1"/>
</dbReference>
<comment type="caution">
    <text evidence="15">The sequence shown here is derived from an EMBL/GenBank/DDBJ whole genome shotgun (WGS) entry which is preliminary data.</text>
</comment>
<keyword evidence="12 13" id="KW-0456">Lyase</keyword>
<feature type="region of interest" description="Disordered" evidence="14">
    <location>
        <begin position="1"/>
        <end position="75"/>
    </location>
</feature>
<comment type="catalytic activity">
    <reaction evidence="13">
        <text>(3R)-hydroxydecanoyl-[ACP] = (2E)-decenoyl-[ACP] + H2O</text>
        <dbReference type="Rhea" id="RHEA:41860"/>
        <dbReference type="Rhea" id="RHEA-COMP:9638"/>
        <dbReference type="Rhea" id="RHEA-COMP:9639"/>
        <dbReference type="ChEBI" id="CHEBI:15377"/>
        <dbReference type="ChEBI" id="CHEBI:78466"/>
        <dbReference type="ChEBI" id="CHEBI:78467"/>
    </reaction>
</comment>
<dbReference type="Proteomes" id="UP001296873">
    <property type="component" value="Unassembled WGS sequence"/>
</dbReference>
<evidence type="ECO:0000256" key="14">
    <source>
        <dbReference type="SAM" id="MobiDB-lite"/>
    </source>
</evidence>
<name>A0ABS1DDJ7_9PROT</name>
<dbReference type="EMBL" id="NRRL01000010">
    <property type="protein sequence ID" value="MBK1667668.1"/>
    <property type="molecule type" value="Genomic_DNA"/>
</dbReference>
<keyword evidence="8 13" id="KW-0276">Fatty acid metabolism</keyword>